<evidence type="ECO:0000313" key="4">
    <source>
        <dbReference type="Proteomes" id="UP001163328"/>
    </source>
</evidence>
<feature type="chain" id="PRO_5045307328" description="Signal peptidase" evidence="2">
    <location>
        <begin position="18"/>
        <end position="67"/>
    </location>
</feature>
<reference evidence="3" key="1">
    <citation type="submission" date="2021-08" db="EMBL/GenBank/DDBJ databases">
        <title>Flavobacterium sp. strain CC-SYL302.</title>
        <authorList>
            <person name="Lin S.-Y."/>
            <person name="Lee T.-H."/>
            <person name="Young C.-C."/>
        </authorList>
    </citation>
    <scope>NUCLEOTIDE SEQUENCE</scope>
    <source>
        <strain evidence="3">CC-SYL302</strain>
    </source>
</reference>
<evidence type="ECO:0000256" key="1">
    <source>
        <dbReference type="SAM" id="Phobius"/>
    </source>
</evidence>
<keyword evidence="2" id="KW-0732">Signal</keyword>
<dbReference type="Proteomes" id="UP001163328">
    <property type="component" value="Chromosome"/>
</dbReference>
<accession>A0ABY6LYW1</accession>
<keyword evidence="4" id="KW-1185">Reference proteome</keyword>
<feature type="signal peptide" evidence="2">
    <location>
        <begin position="1"/>
        <end position="17"/>
    </location>
</feature>
<dbReference type="RefSeq" id="WP_264433606.1">
    <property type="nucleotide sequence ID" value="NZ_CP081495.1"/>
</dbReference>
<evidence type="ECO:0008006" key="5">
    <source>
        <dbReference type="Google" id="ProtNLM"/>
    </source>
</evidence>
<name>A0ABY6LYW1_9FLAO</name>
<keyword evidence="1" id="KW-0812">Transmembrane</keyword>
<sequence length="67" mass="7610">MKKIFLFLLITPISLFAQPAPPPPMEEFDPPGPGEDTFIDNPYFMLFALVVVSVSVLLYLRKLKEVK</sequence>
<feature type="transmembrane region" description="Helical" evidence="1">
    <location>
        <begin position="43"/>
        <end position="60"/>
    </location>
</feature>
<keyword evidence="1" id="KW-0472">Membrane</keyword>
<dbReference type="EMBL" id="CP081495">
    <property type="protein sequence ID" value="UYW01187.1"/>
    <property type="molecule type" value="Genomic_DNA"/>
</dbReference>
<proteinExistence type="predicted"/>
<evidence type="ECO:0000313" key="3">
    <source>
        <dbReference type="EMBL" id="UYW01187.1"/>
    </source>
</evidence>
<keyword evidence="1" id="KW-1133">Transmembrane helix</keyword>
<organism evidence="3 4">
    <name type="scientific">Flavobacterium agricola</name>
    <dbReference type="NCBI Taxonomy" id="2870839"/>
    <lineage>
        <taxon>Bacteria</taxon>
        <taxon>Pseudomonadati</taxon>
        <taxon>Bacteroidota</taxon>
        <taxon>Flavobacteriia</taxon>
        <taxon>Flavobacteriales</taxon>
        <taxon>Flavobacteriaceae</taxon>
        <taxon>Flavobacterium</taxon>
    </lineage>
</organism>
<gene>
    <name evidence="3" type="ORF">K5I29_12135</name>
</gene>
<evidence type="ECO:0000256" key="2">
    <source>
        <dbReference type="SAM" id="SignalP"/>
    </source>
</evidence>
<protein>
    <recommendedName>
        <fullName evidence="5">Signal peptidase</fullName>
    </recommendedName>
</protein>